<dbReference type="EMBL" id="JACIJF010000004">
    <property type="protein sequence ID" value="MBB5710697.1"/>
    <property type="molecule type" value="Genomic_DNA"/>
</dbReference>
<accession>A0A840YBH7</accession>
<dbReference type="InterPro" id="IPR038762">
    <property type="entry name" value="ABM_predict"/>
</dbReference>
<dbReference type="Proteomes" id="UP000527143">
    <property type="component" value="Unassembled WGS sequence"/>
</dbReference>
<protein>
    <recommendedName>
        <fullName evidence="4">ABM domain-containing protein</fullName>
    </recommendedName>
</protein>
<evidence type="ECO:0008006" key="4">
    <source>
        <dbReference type="Google" id="ProtNLM"/>
    </source>
</evidence>
<dbReference type="RefSeq" id="WP_184086814.1">
    <property type="nucleotide sequence ID" value="NZ_JACIJF010000004.1"/>
</dbReference>
<gene>
    <name evidence="2" type="ORF">FHT02_001928</name>
</gene>
<dbReference type="PANTHER" id="PTHR40057:SF1">
    <property type="entry name" value="SLR1162 PROTEIN"/>
    <property type="match status" value="1"/>
</dbReference>
<dbReference type="AlphaFoldDB" id="A0A840YBH7"/>
<feature type="transmembrane region" description="Helical" evidence="1">
    <location>
        <begin position="139"/>
        <end position="158"/>
    </location>
</feature>
<reference evidence="2 3" key="1">
    <citation type="submission" date="2020-08" db="EMBL/GenBank/DDBJ databases">
        <title>Genomic Encyclopedia of Type Strains, Phase IV (KMG-IV): sequencing the most valuable type-strain genomes for metagenomic binning, comparative biology and taxonomic classification.</title>
        <authorList>
            <person name="Goeker M."/>
        </authorList>
    </citation>
    <scope>NUCLEOTIDE SEQUENCE [LARGE SCALE GENOMIC DNA]</scope>
    <source>
        <strain evidence="2 3">DSM 26736</strain>
    </source>
</reference>
<evidence type="ECO:0000313" key="3">
    <source>
        <dbReference type="Proteomes" id="UP000527143"/>
    </source>
</evidence>
<keyword evidence="1" id="KW-0812">Transmembrane</keyword>
<keyword evidence="1" id="KW-0472">Membrane</keyword>
<feature type="transmembrane region" description="Helical" evidence="1">
    <location>
        <begin position="111"/>
        <end position="133"/>
    </location>
</feature>
<keyword evidence="3" id="KW-1185">Reference proteome</keyword>
<sequence>MQPSATLIESFAVHPARNEKFLAWRHAYGEAIGEAPGHCETTGLEQPAGLNHLVSRFESDAALKAWISSEAYRAMVRESAAFSARLVQHGTGNAQSFAIPSDATARKWKRFVVVWASVLPILLVLNTAVRTLLPGLPPLVQLCVTSPILTALLTWVVLPRVQRWSSYWTLQGGDGKLRRHPD</sequence>
<proteinExistence type="predicted"/>
<comment type="caution">
    <text evidence="2">The sequence shown here is derived from an EMBL/GenBank/DDBJ whole genome shotgun (WGS) entry which is preliminary data.</text>
</comment>
<evidence type="ECO:0000256" key="1">
    <source>
        <dbReference type="SAM" id="Phobius"/>
    </source>
</evidence>
<organism evidence="2 3">
    <name type="scientific">Sphingomonas xinjiangensis</name>
    <dbReference type="NCBI Taxonomy" id="643568"/>
    <lineage>
        <taxon>Bacteria</taxon>
        <taxon>Pseudomonadati</taxon>
        <taxon>Pseudomonadota</taxon>
        <taxon>Alphaproteobacteria</taxon>
        <taxon>Sphingomonadales</taxon>
        <taxon>Sphingomonadaceae</taxon>
        <taxon>Sphingomonas</taxon>
    </lineage>
</organism>
<keyword evidence="1" id="KW-1133">Transmembrane helix</keyword>
<dbReference type="PANTHER" id="PTHR40057">
    <property type="entry name" value="SLR1162 PROTEIN"/>
    <property type="match status" value="1"/>
</dbReference>
<dbReference type="InterPro" id="IPR011008">
    <property type="entry name" value="Dimeric_a/b-barrel"/>
</dbReference>
<evidence type="ECO:0000313" key="2">
    <source>
        <dbReference type="EMBL" id="MBB5710697.1"/>
    </source>
</evidence>
<dbReference type="SUPFAM" id="SSF54909">
    <property type="entry name" value="Dimeric alpha+beta barrel"/>
    <property type="match status" value="1"/>
</dbReference>
<name>A0A840YBH7_9SPHN</name>
<dbReference type="Gene3D" id="3.30.70.100">
    <property type="match status" value="1"/>
</dbReference>